<reference evidence="4" key="1">
    <citation type="submission" date="2017-02" db="UniProtKB">
        <authorList>
            <consortium name="WormBaseParasite"/>
        </authorList>
    </citation>
    <scope>IDENTIFICATION</scope>
</reference>
<sequence>MNGWNDRDEREEGMTDAGKAGGRADDVVRIFAHWRVEKLDTQLHKYAGWTEEQVCKVQVSSADEKPGTSIKSHHYPC</sequence>
<evidence type="ECO:0000313" key="2">
    <source>
        <dbReference type="EMBL" id="VDL63630.1"/>
    </source>
</evidence>
<reference evidence="2 3" key="2">
    <citation type="submission" date="2018-11" db="EMBL/GenBank/DDBJ databases">
        <authorList>
            <consortium name="Pathogen Informatics"/>
        </authorList>
    </citation>
    <scope>NUCLEOTIDE SEQUENCE [LARGE SCALE GENOMIC DNA]</scope>
</reference>
<dbReference type="Proteomes" id="UP000271162">
    <property type="component" value="Unassembled WGS sequence"/>
</dbReference>
<evidence type="ECO:0000313" key="4">
    <source>
        <dbReference type="WBParaSite" id="NBR_0000070401-mRNA-1"/>
    </source>
</evidence>
<proteinExistence type="predicted"/>
<organism evidence="4">
    <name type="scientific">Nippostrongylus brasiliensis</name>
    <name type="common">Rat hookworm</name>
    <dbReference type="NCBI Taxonomy" id="27835"/>
    <lineage>
        <taxon>Eukaryota</taxon>
        <taxon>Metazoa</taxon>
        <taxon>Ecdysozoa</taxon>
        <taxon>Nematoda</taxon>
        <taxon>Chromadorea</taxon>
        <taxon>Rhabditida</taxon>
        <taxon>Rhabditina</taxon>
        <taxon>Rhabditomorpha</taxon>
        <taxon>Strongyloidea</taxon>
        <taxon>Heligmosomidae</taxon>
        <taxon>Nippostrongylus</taxon>
    </lineage>
</organism>
<gene>
    <name evidence="2" type="ORF">NBR_LOCUS705</name>
</gene>
<keyword evidence="3" id="KW-1185">Reference proteome</keyword>
<name>A0A0N4XDV2_NIPBR</name>
<feature type="region of interest" description="Disordered" evidence="1">
    <location>
        <begin position="1"/>
        <end position="22"/>
    </location>
</feature>
<protein>
    <submittedName>
        <fullName evidence="4">DUF3606 domain-containing protein</fullName>
    </submittedName>
</protein>
<dbReference type="WBParaSite" id="NBR_0000070401-mRNA-1">
    <property type="protein sequence ID" value="NBR_0000070401-mRNA-1"/>
    <property type="gene ID" value="NBR_0000070401"/>
</dbReference>
<evidence type="ECO:0000313" key="3">
    <source>
        <dbReference type="Proteomes" id="UP000271162"/>
    </source>
</evidence>
<feature type="compositionally biased region" description="Basic and acidic residues" evidence="1">
    <location>
        <begin position="1"/>
        <end position="13"/>
    </location>
</feature>
<dbReference type="EMBL" id="UYSL01000370">
    <property type="protein sequence ID" value="VDL63630.1"/>
    <property type="molecule type" value="Genomic_DNA"/>
</dbReference>
<dbReference type="AlphaFoldDB" id="A0A0N4XDV2"/>
<evidence type="ECO:0000256" key="1">
    <source>
        <dbReference type="SAM" id="MobiDB-lite"/>
    </source>
</evidence>
<accession>A0A0N4XDV2</accession>